<evidence type="ECO:0000313" key="4">
    <source>
        <dbReference type="Proteomes" id="UP001501266"/>
    </source>
</evidence>
<sequence length="371" mass="40770">MADSNQAFTREEPARATRLLIIQLALPHYRQELLDVLAGRPEIVFATGDSQAQAGVTAAVRGDNVWRLPRNRFFLSKRLIWQSLPWRHVLGSSTVVVELNPRIISTWLTIAGRRIARRRTLAWGHVHPRAGRFASTASVRHAMRSMLDGMIVYTHGEAADYRRLHPSQQVFVAANALYRREEIHGSTSTGPRTDFIVIGRLVESKKPLLAIQAFRLFVQQNPSARLVLLGSGPLAGVVGLEAADLVADGRVCLAGDVTDVVGLRDAFSSAVAMFAPGYVGLNVTQSLGFGVPVVYPDSDPHAPEAELLDASNSWSFASNSAESAQIALDAAWQRRHDVDGRMSERAQLVKARYAIEDMAEGFIEAARARYE</sequence>
<keyword evidence="1" id="KW-0808">Transferase</keyword>
<name>A0ABN1YSB9_9MICO</name>
<reference evidence="3 4" key="1">
    <citation type="journal article" date="2019" name="Int. J. Syst. Evol. Microbiol.">
        <title>The Global Catalogue of Microorganisms (GCM) 10K type strain sequencing project: providing services to taxonomists for standard genome sequencing and annotation.</title>
        <authorList>
            <consortium name="The Broad Institute Genomics Platform"/>
            <consortium name="The Broad Institute Genome Sequencing Center for Infectious Disease"/>
            <person name="Wu L."/>
            <person name="Ma J."/>
        </authorList>
    </citation>
    <scope>NUCLEOTIDE SEQUENCE [LARGE SCALE GENOMIC DNA]</scope>
    <source>
        <strain evidence="3 4">JCM 12398</strain>
    </source>
</reference>
<dbReference type="InterPro" id="IPR001296">
    <property type="entry name" value="Glyco_trans_1"/>
</dbReference>
<dbReference type="Pfam" id="PF00534">
    <property type="entry name" value="Glycos_transf_1"/>
    <property type="match status" value="1"/>
</dbReference>
<accession>A0ABN1YSB9</accession>
<dbReference type="EMBL" id="BAAAKK010000003">
    <property type="protein sequence ID" value="GAA1421031.1"/>
    <property type="molecule type" value="Genomic_DNA"/>
</dbReference>
<dbReference type="RefSeq" id="WP_343918271.1">
    <property type="nucleotide sequence ID" value="NZ_BAAAKK010000003.1"/>
</dbReference>
<gene>
    <name evidence="3" type="ORF">GCM10009640_11210</name>
</gene>
<dbReference type="SUPFAM" id="SSF53756">
    <property type="entry name" value="UDP-Glycosyltransferase/glycogen phosphorylase"/>
    <property type="match status" value="1"/>
</dbReference>
<keyword evidence="4" id="KW-1185">Reference proteome</keyword>
<feature type="domain" description="Glycosyl transferase family 1" evidence="2">
    <location>
        <begin position="190"/>
        <end position="345"/>
    </location>
</feature>
<organism evidence="3 4">
    <name type="scientific">Agrococcus citreus</name>
    <dbReference type="NCBI Taxonomy" id="84643"/>
    <lineage>
        <taxon>Bacteria</taxon>
        <taxon>Bacillati</taxon>
        <taxon>Actinomycetota</taxon>
        <taxon>Actinomycetes</taxon>
        <taxon>Micrococcales</taxon>
        <taxon>Microbacteriaceae</taxon>
        <taxon>Agrococcus</taxon>
    </lineage>
</organism>
<dbReference type="Gene3D" id="3.40.50.2000">
    <property type="entry name" value="Glycogen Phosphorylase B"/>
    <property type="match status" value="1"/>
</dbReference>
<evidence type="ECO:0000313" key="3">
    <source>
        <dbReference type="EMBL" id="GAA1421031.1"/>
    </source>
</evidence>
<evidence type="ECO:0000259" key="2">
    <source>
        <dbReference type="Pfam" id="PF00534"/>
    </source>
</evidence>
<proteinExistence type="predicted"/>
<dbReference type="Proteomes" id="UP001501266">
    <property type="component" value="Unassembled WGS sequence"/>
</dbReference>
<evidence type="ECO:0000256" key="1">
    <source>
        <dbReference type="ARBA" id="ARBA00022679"/>
    </source>
</evidence>
<comment type="caution">
    <text evidence="3">The sequence shown here is derived from an EMBL/GenBank/DDBJ whole genome shotgun (WGS) entry which is preliminary data.</text>
</comment>
<protein>
    <recommendedName>
        <fullName evidence="2">Glycosyl transferase family 1 domain-containing protein</fullName>
    </recommendedName>
</protein>